<dbReference type="Proteomes" id="UP000612362">
    <property type="component" value="Unassembled WGS sequence"/>
</dbReference>
<evidence type="ECO:0000313" key="2">
    <source>
        <dbReference type="Proteomes" id="UP000612362"/>
    </source>
</evidence>
<dbReference type="RefSeq" id="WP_220200332.1">
    <property type="nucleotide sequence ID" value="NZ_BNJF01000012.1"/>
</dbReference>
<organism evidence="1 2">
    <name type="scientific">Ktedonospora formicarum</name>
    <dbReference type="NCBI Taxonomy" id="2778364"/>
    <lineage>
        <taxon>Bacteria</taxon>
        <taxon>Bacillati</taxon>
        <taxon>Chloroflexota</taxon>
        <taxon>Ktedonobacteria</taxon>
        <taxon>Ktedonobacterales</taxon>
        <taxon>Ktedonobacteraceae</taxon>
        <taxon>Ktedonospora</taxon>
    </lineage>
</organism>
<gene>
    <name evidence="1" type="ORF">KSX_95810</name>
</gene>
<accession>A0A8J3MZ37</accession>
<comment type="caution">
    <text evidence="1">The sequence shown here is derived from an EMBL/GenBank/DDBJ whole genome shotgun (WGS) entry which is preliminary data.</text>
</comment>
<reference evidence="1" key="1">
    <citation type="submission" date="2020-10" db="EMBL/GenBank/DDBJ databases">
        <title>Taxonomic study of unclassified bacteria belonging to the class Ktedonobacteria.</title>
        <authorList>
            <person name="Yabe S."/>
            <person name="Wang C.M."/>
            <person name="Zheng Y."/>
            <person name="Sakai Y."/>
            <person name="Cavaletti L."/>
            <person name="Monciardini P."/>
            <person name="Donadio S."/>
        </authorList>
    </citation>
    <scope>NUCLEOTIDE SEQUENCE</scope>
    <source>
        <strain evidence="1">SOSP1-1</strain>
    </source>
</reference>
<sequence>MDRKLYPRNWPEIRAAVIERAHSSCEICRVTDGTLATSRHTGRRYILYLHAAHLGDSPRDRRLSNLRALCPSCHMRMDRQAEAQTRKTSRRRGYRLTTTDRLIKAMGVAGLQIQETERGYAWQVDDLAGHATSAINAVADAIYHLRQHQGDQS</sequence>
<name>A0A8J3MZ37_9CHLR</name>
<dbReference type="AlphaFoldDB" id="A0A8J3MZ37"/>
<dbReference type="EMBL" id="BNJF01000012">
    <property type="protein sequence ID" value="GHO51418.1"/>
    <property type="molecule type" value="Genomic_DNA"/>
</dbReference>
<evidence type="ECO:0000313" key="1">
    <source>
        <dbReference type="EMBL" id="GHO51418.1"/>
    </source>
</evidence>
<keyword evidence="2" id="KW-1185">Reference proteome</keyword>
<evidence type="ECO:0008006" key="3">
    <source>
        <dbReference type="Google" id="ProtNLM"/>
    </source>
</evidence>
<protein>
    <recommendedName>
        <fullName evidence="3">HNH endonuclease</fullName>
    </recommendedName>
</protein>
<proteinExistence type="predicted"/>